<evidence type="ECO:0000313" key="2">
    <source>
        <dbReference type="EMBL" id="XFO67730.1"/>
    </source>
</evidence>
<gene>
    <name evidence="2" type="ORF">SPSIL_039490</name>
</gene>
<keyword evidence="3" id="KW-1185">Reference proteome</keyword>
<feature type="chain" id="PRO_5045349388" description="Outer membrane protein beta-barrel domain-containing protein" evidence="1">
    <location>
        <begin position="22"/>
        <end position="164"/>
    </location>
</feature>
<keyword evidence="1" id="KW-0732">Signal</keyword>
<organism evidence="2 3">
    <name type="scientific">Sporomusa silvacetica DSM 10669</name>
    <dbReference type="NCBI Taxonomy" id="1123289"/>
    <lineage>
        <taxon>Bacteria</taxon>
        <taxon>Bacillati</taxon>
        <taxon>Bacillota</taxon>
        <taxon>Negativicutes</taxon>
        <taxon>Selenomonadales</taxon>
        <taxon>Sporomusaceae</taxon>
        <taxon>Sporomusa</taxon>
    </lineage>
</organism>
<protein>
    <recommendedName>
        <fullName evidence="4">Outer membrane protein beta-barrel domain-containing protein</fullName>
    </recommendedName>
</protein>
<dbReference type="Proteomes" id="UP000216752">
    <property type="component" value="Chromosome"/>
</dbReference>
<sequence length="164" mass="17627">MRKIMVLLSALFFITVGNSFAAPITTLDQQQIVIGIVGGSVTDTYYLEQKITNNVTLGIQYIDSDVDCYGQLDFSNDTGNSPKLIIGNRNFDSGSTTYLGAAIKAPISDGLDGYALVLAGKSLQELQVGITSDINESVFMNLNYRLVKHHGTDQGIGIGLGCRI</sequence>
<evidence type="ECO:0000313" key="3">
    <source>
        <dbReference type="Proteomes" id="UP000216752"/>
    </source>
</evidence>
<proteinExistence type="predicted"/>
<feature type="signal peptide" evidence="1">
    <location>
        <begin position="1"/>
        <end position="21"/>
    </location>
</feature>
<evidence type="ECO:0008006" key="4">
    <source>
        <dbReference type="Google" id="ProtNLM"/>
    </source>
</evidence>
<dbReference type="RefSeq" id="WP_094607366.1">
    <property type="nucleotide sequence ID" value="NZ_CP155573.1"/>
</dbReference>
<reference evidence="2" key="1">
    <citation type="submission" date="2024-05" db="EMBL/GenBank/DDBJ databases">
        <title>Isolation and characterization of Sporomusa carbonis sp. nov., a carboxydotrophic hydrogenogen in the genus of Sporomusa isolated from a charcoal burning pile.</title>
        <authorList>
            <person name="Boeer T."/>
            <person name="Rosenbaum F."/>
            <person name="Eysell L."/>
            <person name="Mueller V."/>
            <person name="Daniel R."/>
            <person name="Poehlein A."/>
        </authorList>
    </citation>
    <scope>NUCLEOTIDE SEQUENCE [LARGE SCALE GENOMIC DNA]</scope>
    <source>
        <strain evidence="2">DSM 10669</strain>
    </source>
</reference>
<name>A0ABZ3IPZ7_9FIRM</name>
<dbReference type="EMBL" id="CP155573">
    <property type="protein sequence ID" value="XFO67730.1"/>
    <property type="molecule type" value="Genomic_DNA"/>
</dbReference>
<accession>A0ABZ3IPZ7</accession>
<evidence type="ECO:0000256" key="1">
    <source>
        <dbReference type="SAM" id="SignalP"/>
    </source>
</evidence>